<keyword evidence="8 12" id="KW-1133">Transmembrane helix</keyword>
<evidence type="ECO:0000256" key="4">
    <source>
        <dbReference type="ARBA" id="ARBA00022692"/>
    </source>
</evidence>
<dbReference type="InterPro" id="IPR044492">
    <property type="entry name" value="P_typ_ATPase_HD_dom"/>
</dbReference>
<name>B8LQ20_PICSI</name>
<dbReference type="NCBIfam" id="TIGR01494">
    <property type="entry name" value="ATPase_P-type"/>
    <property type="match status" value="2"/>
</dbReference>
<dbReference type="Gene3D" id="2.70.150.10">
    <property type="entry name" value="Calcium-transporting ATPase, cytoplasmic transduction domain A"/>
    <property type="match status" value="1"/>
</dbReference>
<keyword evidence="5 12" id="KW-0479">Metal-binding</keyword>
<dbReference type="InterPro" id="IPR006121">
    <property type="entry name" value="HMA_dom"/>
</dbReference>
<feature type="transmembrane region" description="Helical" evidence="12">
    <location>
        <begin position="295"/>
        <end position="318"/>
    </location>
</feature>
<dbReference type="Gene3D" id="3.30.70.100">
    <property type="match status" value="3"/>
</dbReference>
<dbReference type="FunFam" id="3.40.50.1000:FF:000031">
    <property type="entry name" value="Probable copper-transporting ATPase HMA5"/>
    <property type="match status" value="1"/>
</dbReference>
<dbReference type="SUPFAM" id="SSF55008">
    <property type="entry name" value="HMA, heavy metal-associated domain"/>
    <property type="match status" value="3"/>
</dbReference>
<feature type="region of interest" description="Disordered" evidence="13">
    <location>
        <begin position="13"/>
        <end position="40"/>
    </location>
</feature>
<dbReference type="FunFam" id="3.40.1110.10:FF:000038">
    <property type="entry name" value="Copper-exporting P-type ATPase"/>
    <property type="match status" value="1"/>
</dbReference>
<keyword evidence="11 12" id="KW-0472">Membrane</keyword>
<dbReference type="GO" id="GO:0016887">
    <property type="term" value="F:ATP hydrolysis activity"/>
    <property type="evidence" value="ECO:0007669"/>
    <property type="project" value="InterPro"/>
</dbReference>
<keyword evidence="4 12" id="KW-0812">Transmembrane</keyword>
<dbReference type="Pfam" id="PF00403">
    <property type="entry name" value="HMA"/>
    <property type="match status" value="2"/>
</dbReference>
<keyword evidence="6" id="KW-0677">Repeat</keyword>
<dbReference type="InterPro" id="IPR036412">
    <property type="entry name" value="HAD-like_sf"/>
</dbReference>
<feature type="transmembrane region" description="Helical" evidence="12">
    <location>
        <begin position="396"/>
        <end position="416"/>
    </location>
</feature>
<dbReference type="InterPro" id="IPR008250">
    <property type="entry name" value="ATPase_P-typ_transduc_dom_A_sf"/>
</dbReference>
<dbReference type="InterPro" id="IPR017969">
    <property type="entry name" value="Heavy-metal-associated_CS"/>
</dbReference>
<evidence type="ECO:0000256" key="6">
    <source>
        <dbReference type="ARBA" id="ARBA00022737"/>
    </source>
</evidence>
<dbReference type="CDD" id="cd00371">
    <property type="entry name" value="HMA"/>
    <property type="match status" value="2"/>
</dbReference>
<dbReference type="GO" id="GO:0005524">
    <property type="term" value="F:ATP binding"/>
    <property type="evidence" value="ECO:0007669"/>
    <property type="project" value="UniProtKB-UniRule"/>
</dbReference>
<dbReference type="FunFam" id="3.30.70.100:FF:000005">
    <property type="entry name" value="Copper-exporting P-type ATPase A"/>
    <property type="match status" value="2"/>
</dbReference>
<evidence type="ECO:0000256" key="2">
    <source>
        <dbReference type="ARBA" id="ARBA00006024"/>
    </source>
</evidence>
<dbReference type="SUPFAM" id="SSF81653">
    <property type="entry name" value="Calcium ATPase, transduction domain A"/>
    <property type="match status" value="1"/>
</dbReference>
<evidence type="ECO:0000256" key="7">
    <source>
        <dbReference type="ARBA" id="ARBA00022967"/>
    </source>
</evidence>
<comment type="similarity">
    <text evidence="2 12">Belongs to the cation transport ATPase (P-type) (TC 3.A.3) family. Type IB subfamily.</text>
</comment>
<dbReference type="FunFam" id="2.70.150.10:FF:000002">
    <property type="entry name" value="Copper-transporting ATPase 1, putative"/>
    <property type="match status" value="1"/>
</dbReference>
<evidence type="ECO:0000259" key="14">
    <source>
        <dbReference type="PROSITE" id="PS50846"/>
    </source>
</evidence>
<evidence type="ECO:0000256" key="12">
    <source>
        <dbReference type="RuleBase" id="RU362081"/>
    </source>
</evidence>
<feature type="transmembrane region" description="Helical" evidence="12">
    <location>
        <begin position="552"/>
        <end position="576"/>
    </location>
</feature>
<evidence type="ECO:0000256" key="13">
    <source>
        <dbReference type="SAM" id="MobiDB-lite"/>
    </source>
</evidence>
<dbReference type="InterPro" id="IPR023299">
    <property type="entry name" value="ATPase_P-typ_cyto_dom_N"/>
</dbReference>
<evidence type="ECO:0000256" key="8">
    <source>
        <dbReference type="ARBA" id="ARBA00022989"/>
    </source>
</evidence>
<dbReference type="Gene3D" id="3.40.1110.10">
    <property type="entry name" value="Calcium-transporting ATPase, cytoplasmic domain N"/>
    <property type="match status" value="1"/>
</dbReference>
<evidence type="ECO:0000256" key="1">
    <source>
        <dbReference type="ARBA" id="ARBA00004370"/>
    </source>
</evidence>
<dbReference type="SFLD" id="SFLDS00003">
    <property type="entry name" value="Haloacid_Dehalogenase"/>
    <property type="match status" value="1"/>
</dbReference>
<evidence type="ECO:0000256" key="5">
    <source>
        <dbReference type="ARBA" id="ARBA00022723"/>
    </source>
</evidence>
<dbReference type="InterPro" id="IPR027256">
    <property type="entry name" value="P-typ_ATPase_IB"/>
</dbReference>
<dbReference type="PRINTS" id="PR00119">
    <property type="entry name" value="CATATPASE"/>
</dbReference>
<dbReference type="PANTHER" id="PTHR46594:SF6">
    <property type="entry name" value="COPPER-TRANSPORTING ATPASE RAN1"/>
    <property type="match status" value="1"/>
</dbReference>
<dbReference type="GO" id="GO:0005507">
    <property type="term" value="F:copper ion binding"/>
    <property type="evidence" value="ECO:0007669"/>
    <property type="project" value="InterPro"/>
</dbReference>
<dbReference type="CDD" id="cd02094">
    <property type="entry name" value="P-type_ATPase_Cu-like"/>
    <property type="match status" value="1"/>
</dbReference>
<dbReference type="NCBIfam" id="TIGR01525">
    <property type="entry name" value="ATPase-IB_hvy"/>
    <property type="match status" value="1"/>
</dbReference>
<feature type="transmembrane region" description="Helical" evidence="12">
    <location>
        <begin position="596"/>
        <end position="618"/>
    </location>
</feature>
<dbReference type="AlphaFoldDB" id="B8LQ20"/>
<dbReference type="SUPFAM" id="SSF56784">
    <property type="entry name" value="HAD-like"/>
    <property type="match status" value="1"/>
</dbReference>
<dbReference type="PROSITE" id="PS01047">
    <property type="entry name" value="HMA_1"/>
    <property type="match status" value="2"/>
</dbReference>
<keyword evidence="9" id="KW-0186">Copper</keyword>
<dbReference type="PRINTS" id="PR00942">
    <property type="entry name" value="CUATPASEI"/>
</dbReference>
<dbReference type="PROSITE" id="PS50846">
    <property type="entry name" value="HMA_2"/>
    <property type="match status" value="2"/>
</dbReference>
<dbReference type="InterPro" id="IPR059000">
    <property type="entry name" value="ATPase_P-type_domA"/>
</dbReference>
<feature type="transmembrane region" description="Helical" evidence="12">
    <location>
        <begin position="932"/>
        <end position="954"/>
    </location>
</feature>
<keyword evidence="7" id="KW-1278">Translocase</keyword>
<reference evidence="15" key="1">
    <citation type="submission" date="2007-06" db="EMBL/GenBank/DDBJ databases">
        <title>Full length cDNA sequences from Sitka Spruce (Picea sitchensis).</title>
        <authorList>
            <person name="Ralph S.G."/>
            <person name="Chun H.E."/>
            <person name="Liao N."/>
            <person name="Ali J."/>
            <person name="Reid K."/>
            <person name="Kolosova N."/>
            <person name="Cooper N."/>
            <person name="Cullis C."/>
            <person name="Jancsik S."/>
            <person name="Moore R."/>
            <person name="Mayo M."/>
            <person name="Wagner S."/>
            <person name="Holt R.A."/>
            <person name="Jones S.J.M."/>
            <person name="Marra M.A."/>
            <person name="Ritland C.E."/>
            <person name="Ritland K."/>
            <person name="Bohlmann J."/>
        </authorList>
    </citation>
    <scope>NUCLEOTIDE SEQUENCE</scope>
    <source>
        <tissue evidence="15">Bark</tissue>
    </source>
</reference>
<evidence type="ECO:0000256" key="10">
    <source>
        <dbReference type="ARBA" id="ARBA00023065"/>
    </source>
</evidence>
<evidence type="ECO:0000256" key="9">
    <source>
        <dbReference type="ARBA" id="ARBA00023008"/>
    </source>
</evidence>
<dbReference type="EMBL" id="EF677956">
    <property type="protein sequence ID" value="ABR17750.1"/>
    <property type="molecule type" value="mRNA"/>
</dbReference>
<dbReference type="InterPro" id="IPR006122">
    <property type="entry name" value="HMA_Cu_ion-bd"/>
</dbReference>
<keyword evidence="10" id="KW-0406">Ion transport</keyword>
<dbReference type="GO" id="GO:0019829">
    <property type="term" value="F:ATPase-coupled monoatomic cation transmembrane transporter activity"/>
    <property type="evidence" value="ECO:0007669"/>
    <property type="project" value="InterPro"/>
</dbReference>
<evidence type="ECO:0000256" key="3">
    <source>
        <dbReference type="ARBA" id="ARBA00022448"/>
    </source>
</evidence>
<keyword evidence="12" id="KW-0067">ATP-binding</keyword>
<dbReference type="FunFam" id="3.40.1110.10:FF:000065">
    <property type="entry name" value="Copper-transporting ATPase RAN1"/>
    <property type="match status" value="1"/>
</dbReference>
<evidence type="ECO:0000313" key="15">
    <source>
        <dbReference type="EMBL" id="ABR17750.1"/>
    </source>
</evidence>
<accession>B8LQ20</accession>
<feature type="domain" description="HMA" evidence="14">
    <location>
        <begin position="49"/>
        <end position="115"/>
    </location>
</feature>
<dbReference type="Gene3D" id="3.40.50.1000">
    <property type="entry name" value="HAD superfamily/HAD-like"/>
    <property type="match status" value="1"/>
</dbReference>
<dbReference type="InterPro" id="IPR036163">
    <property type="entry name" value="HMA_dom_sf"/>
</dbReference>
<comment type="subcellular location">
    <subcellularLocation>
        <location evidence="1 12">Membrane</location>
    </subcellularLocation>
</comment>
<dbReference type="InterPro" id="IPR023214">
    <property type="entry name" value="HAD_sf"/>
</dbReference>
<dbReference type="PANTHER" id="PTHR46594">
    <property type="entry name" value="P-TYPE CATION-TRANSPORTING ATPASE"/>
    <property type="match status" value="1"/>
</dbReference>
<dbReference type="InterPro" id="IPR018303">
    <property type="entry name" value="ATPase_P-typ_P_site"/>
</dbReference>
<dbReference type="GO" id="GO:0016020">
    <property type="term" value="C:membrane"/>
    <property type="evidence" value="ECO:0007669"/>
    <property type="project" value="UniProtKB-SubCell"/>
</dbReference>
<dbReference type="SFLD" id="SFLDF00027">
    <property type="entry name" value="p-type_atpase"/>
    <property type="match status" value="1"/>
</dbReference>
<dbReference type="OMA" id="HWMLPAW"/>
<proteinExistence type="evidence at transcript level"/>
<dbReference type="InterPro" id="IPR023298">
    <property type="entry name" value="ATPase_P-typ_TM_dom_sf"/>
</dbReference>
<dbReference type="PROSITE" id="PS00154">
    <property type="entry name" value="ATPASE_E1_E2"/>
    <property type="match status" value="1"/>
</dbReference>
<protein>
    <recommendedName>
        <fullName evidence="14">HMA domain-containing protein</fullName>
    </recommendedName>
</protein>
<keyword evidence="3" id="KW-0813">Transport</keyword>
<sequence length="998" mass="107767">MAPGISLQLASISGQKGSGLSAEDESRDLEEAPLLGERDERLENRKGLEKLEVKVIGMTCAACSNSVEKALLNLAGVCTASVALLQNKADVTYDPSKVKEEDIKEAIEDAGFDAEVLPKISSRSKDQGTVTGKFRIGGMTCAACVNSVEGILRNLPGVTRAVVALATSMGEVEYDPNQMGKVEIINAIEDAGFDAELIQSGQQDILSIMIEGLFSEEDAKFVEDMLHNMKGVRDFVVDPLLAKYDILFDPEVIGLRSIIDAIESEGDGRFKVMLHNPYTTYFSSRMDESSQMFRLFTSSLTFSVPILFIGVVCPHIPFMYSLLLLRCGPFLMGDWLKWALVSPVQFIIGKRFYVAAYRALRNGSANMDVLIALGTSAAYFYSVCALIYGAVFHYRLATYFETSAMLITFVLLGKYLEVVAKGKTSNAIKKLLELAPTTALLLITDSDGKHVEEKEIDAQLIQRSDMLKVYPGSKVPADGTVVWGSSHVNESMITGESALVSKEVGGTVIGGTLNLNGALHIQATKVGSDAALSQIVRLVETAQMAKAPIQKFADYIASVFVPVVVALAFVTWLGWYLAGVLGAYPEEWLPPASNHFVFALMFAISVLVIACPCALGLATPTAVMVATGIGATHGVLIKGGDALERAQKIQCVVFDKTGTLTKGKPSVTSAKVLSDMQRGEFLRIVASAEASSEHPLARAVVDYAYHFHFFGEPPKDMDMQGLRTKNTAWLLTASKFEALPGKGVRCSIEGTEILVGNRKLMSEDGVFIPSVAEEYLKDMEQHARTGILVAFDKELVGMLAISDPLKREAAVVIEGLKKMGILPIMVTGDNWTTARAVAQELGIEDVKAEVIPAGKAEVIRSLQKDGTMVAMVGDGINDSPALAAADVGMAIGAGTDIAIEAADYVLMRNNLEDVITAIDLSKKTFARIRLNYVFAMGYNIFAIPLAAGLFFPFLKISLPPWVSGAAMALSSVSVVCSSLLLRRYRQPRLTEILDIKIQ</sequence>
<feature type="domain" description="HMA" evidence="14">
    <location>
        <begin position="130"/>
        <end position="196"/>
    </location>
</feature>
<dbReference type="NCBIfam" id="TIGR00003">
    <property type="entry name" value="copper ion binding protein"/>
    <property type="match status" value="2"/>
</dbReference>
<dbReference type="Pfam" id="PF00702">
    <property type="entry name" value="Hydrolase"/>
    <property type="match status" value="1"/>
</dbReference>
<feature type="transmembrane region" description="Helical" evidence="12">
    <location>
        <begin position="369"/>
        <end position="390"/>
    </location>
</feature>
<dbReference type="SUPFAM" id="SSF81665">
    <property type="entry name" value="Calcium ATPase, transmembrane domain M"/>
    <property type="match status" value="1"/>
</dbReference>
<feature type="transmembrane region" description="Helical" evidence="12">
    <location>
        <begin position="960"/>
        <end position="981"/>
    </location>
</feature>
<organism evidence="15">
    <name type="scientific">Picea sitchensis</name>
    <name type="common">Sitka spruce</name>
    <name type="synonym">Pinus sitchensis</name>
    <dbReference type="NCBI Taxonomy" id="3332"/>
    <lineage>
        <taxon>Eukaryota</taxon>
        <taxon>Viridiplantae</taxon>
        <taxon>Streptophyta</taxon>
        <taxon>Embryophyta</taxon>
        <taxon>Tracheophyta</taxon>
        <taxon>Spermatophyta</taxon>
        <taxon>Pinopsida</taxon>
        <taxon>Pinidae</taxon>
        <taxon>Conifers I</taxon>
        <taxon>Pinales</taxon>
        <taxon>Pinaceae</taxon>
        <taxon>Picea</taxon>
    </lineage>
</organism>
<dbReference type="InterPro" id="IPR001757">
    <property type="entry name" value="P_typ_ATPase"/>
</dbReference>
<evidence type="ECO:0000256" key="11">
    <source>
        <dbReference type="ARBA" id="ARBA00023136"/>
    </source>
</evidence>
<dbReference type="SFLD" id="SFLDG00002">
    <property type="entry name" value="C1.7:_P-type_atpase_like"/>
    <property type="match status" value="1"/>
</dbReference>
<keyword evidence="12" id="KW-0547">Nucleotide-binding</keyword>
<dbReference type="Pfam" id="PF00122">
    <property type="entry name" value="E1-E2_ATPase"/>
    <property type="match status" value="1"/>
</dbReference>